<keyword evidence="2" id="KW-1185">Reference proteome</keyword>
<gene>
    <name evidence="1" type="ORF">SAMN04488109_2900</name>
</gene>
<evidence type="ECO:0000313" key="2">
    <source>
        <dbReference type="Proteomes" id="UP000184212"/>
    </source>
</evidence>
<protein>
    <submittedName>
        <fullName evidence="1">Uncharacterized protein</fullName>
    </submittedName>
</protein>
<dbReference type="EMBL" id="FQWQ01000002">
    <property type="protein sequence ID" value="SHH15208.1"/>
    <property type="molecule type" value="Genomic_DNA"/>
</dbReference>
<sequence>MKTDVIIGKKYKEVLYESFYPKLSPQPNSETAKKTQYRKYDFLFHSMTADSYTHHSNGNSISLTEFTTKSGLNAYFFNSSFLLIPDSTNIVRYPICTPP</sequence>
<dbReference type="AlphaFoldDB" id="A0A1M5QML1"/>
<reference evidence="1 2" key="1">
    <citation type="submission" date="2016-11" db="EMBL/GenBank/DDBJ databases">
        <authorList>
            <person name="Jaros S."/>
            <person name="Januszkiewicz K."/>
            <person name="Wedrychowicz H."/>
        </authorList>
    </citation>
    <scope>NUCLEOTIDE SEQUENCE [LARGE SCALE GENOMIC DNA]</scope>
    <source>
        <strain evidence="1 2">DSM 24574</strain>
    </source>
</reference>
<name>A0A1M5QML1_9BACT</name>
<proteinExistence type="predicted"/>
<evidence type="ECO:0000313" key="1">
    <source>
        <dbReference type="EMBL" id="SHH15208.1"/>
    </source>
</evidence>
<dbReference type="Proteomes" id="UP000184212">
    <property type="component" value="Unassembled WGS sequence"/>
</dbReference>
<accession>A0A1M5QML1</accession>
<organism evidence="1 2">
    <name type="scientific">Chryseolinea serpens</name>
    <dbReference type="NCBI Taxonomy" id="947013"/>
    <lineage>
        <taxon>Bacteria</taxon>
        <taxon>Pseudomonadati</taxon>
        <taxon>Bacteroidota</taxon>
        <taxon>Cytophagia</taxon>
        <taxon>Cytophagales</taxon>
        <taxon>Fulvivirgaceae</taxon>
        <taxon>Chryseolinea</taxon>
    </lineage>
</organism>